<feature type="compositionally biased region" description="Basic and acidic residues" evidence="5">
    <location>
        <begin position="383"/>
        <end position="406"/>
    </location>
</feature>
<dbReference type="EMBL" id="JAHIBW010000019">
    <property type="protein sequence ID" value="KAG7301656.1"/>
    <property type="molecule type" value="Genomic_DNA"/>
</dbReference>
<evidence type="ECO:0000259" key="6">
    <source>
        <dbReference type="PROSITE" id="PS50090"/>
    </source>
</evidence>
<reference evidence="7 8" key="1">
    <citation type="submission" date="2021-06" db="EMBL/GenBank/DDBJ databases">
        <title>A haploid diamondback moth (Plutella xylostella L.) genome assembly resolves 31 chromosomes and identifies a diamide resistance mutation.</title>
        <authorList>
            <person name="Ward C.M."/>
            <person name="Perry K.D."/>
            <person name="Baker G."/>
            <person name="Powis K."/>
            <person name="Heckel D.G."/>
            <person name="Baxter S.W."/>
        </authorList>
    </citation>
    <scope>NUCLEOTIDE SEQUENCE [LARGE SCALE GENOMIC DNA]</scope>
    <source>
        <strain evidence="7 8">LV</strain>
        <tissue evidence="7">Single pupa</tissue>
    </source>
</reference>
<accession>A0ABQ7Q8T8</accession>
<proteinExistence type="predicted"/>
<dbReference type="Gene3D" id="1.20.1160.11">
    <property type="entry name" value="Paired amphipathic helix"/>
    <property type="match status" value="1"/>
</dbReference>
<comment type="caution">
    <text evidence="7">The sequence shown here is derived from an EMBL/GenBank/DDBJ whole genome shotgun (WGS) entry which is preliminary data.</text>
</comment>
<feature type="compositionally biased region" description="Basic residues" evidence="5">
    <location>
        <begin position="345"/>
        <end position="357"/>
    </location>
</feature>
<keyword evidence="2" id="KW-0805">Transcription regulation</keyword>
<keyword evidence="3" id="KW-0804">Transcription</keyword>
<dbReference type="PANTHER" id="PTHR16088:SF3">
    <property type="entry name" value="GON-4-LIKE PROTEIN"/>
    <property type="match status" value="1"/>
</dbReference>
<feature type="domain" description="Myb-like" evidence="6">
    <location>
        <begin position="408"/>
        <end position="461"/>
    </location>
</feature>
<organism evidence="7 8">
    <name type="scientific">Plutella xylostella</name>
    <name type="common">Diamondback moth</name>
    <name type="synonym">Plutella maculipennis</name>
    <dbReference type="NCBI Taxonomy" id="51655"/>
    <lineage>
        <taxon>Eukaryota</taxon>
        <taxon>Metazoa</taxon>
        <taxon>Ecdysozoa</taxon>
        <taxon>Arthropoda</taxon>
        <taxon>Hexapoda</taxon>
        <taxon>Insecta</taxon>
        <taxon>Pterygota</taxon>
        <taxon>Neoptera</taxon>
        <taxon>Endopterygota</taxon>
        <taxon>Lepidoptera</taxon>
        <taxon>Glossata</taxon>
        <taxon>Ditrysia</taxon>
        <taxon>Yponomeutoidea</taxon>
        <taxon>Plutellidae</taxon>
        <taxon>Plutella</taxon>
    </lineage>
</organism>
<feature type="compositionally biased region" description="Pro residues" evidence="5">
    <location>
        <begin position="39"/>
        <end position="63"/>
    </location>
</feature>
<dbReference type="InterPro" id="IPR052435">
    <property type="entry name" value="YY1-Transcr_Regul"/>
</dbReference>
<dbReference type="PROSITE" id="PS50090">
    <property type="entry name" value="MYB_LIKE"/>
    <property type="match status" value="1"/>
</dbReference>
<evidence type="ECO:0000256" key="2">
    <source>
        <dbReference type="ARBA" id="ARBA00023015"/>
    </source>
</evidence>
<keyword evidence="4" id="KW-0539">Nucleus</keyword>
<dbReference type="PANTHER" id="PTHR16088">
    <property type="entry name" value="YY1 ASSOCIATED PROTEIN-RELATED"/>
    <property type="match status" value="1"/>
</dbReference>
<gene>
    <name evidence="7" type="ORF">JYU34_014630</name>
</gene>
<dbReference type="Pfam" id="PF21227">
    <property type="entry name" value="Myb_DNA-binding_7"/>
    <property type="match status" value="1"/>
</dbReference>
<evidence type="ECO:0000256" key="3">
    <source>
        <dbReference type="ARBA" id="ARBA00023163"/>
    </source>
</evidence>
<protein>
    <recommendedName>
        <fullName evidence="6">Myb-like domain-containing protein</fullName>
    </recommendedName>
</protein>
<evidence type="ECO:0000313" key="8">
    <source>
        <dbReference type="Proteomes" id="UP000823941"/>
    </source>
</evidence>
<name>A0ABQ7Q8T8_PLUXY</name>
<dbReference type="Proteomes" id="UP000823941">
    <property type="component" value="Chromosome 19"/>
</dbReference>
<dbReference type="Gene3D" id="1.10.10.60">
    <property type="entry name" value="Homeodomain-like"/>
    <property type="match status" value="1"/>
</dbReference>
<sequence>MLPSMPVLFARDSQDAFGNKIEPSTSFFGQNILSKPIFKPAPPAAAPAPAPCLPPPPPPPPKVTPKETKAKGGKKKEPVPLEPPKILDEAAREAALVAAYYNKVQSRFASTNRVPNVKFVQFRDILQGFDPSKETPIDLYKKIEEFFGDEHRELSDEFLMFLTTGQAAEAGRLLDRCMMVQLSKFVEMLQTTFARKPAMLRKILRAVTASLACGSVQEMRAKVLPHLRSSPQLGLMFKSLFPDERPPESVYECGTDMLHESFLTADAGRDAWSLDEPPGDPRRCAVPGVDSVYLQGRVFLQHGRNLRPARVSFPYSKEPYRAHAHRLAPHAPNSPPPSDDEATKKPPKRIRKPKAPKTLKDVNDNTKVTDSPKAKKTQRKQTKKDDKKKDKKEEASKSKQAKIETATEAKEVKSNWTREEDKTMLQVIKGEKVTSQVFTRINELLPHRSVTEIKERFFHVMSLLQQMAVGEVT</sequence>
<dbReference type="InterPro" id="IPR036600">
    <property type="entry name" value="PAH_sf"/>
</dbReference>
<evidence type="ECO:0000256" key="4">
    <source>
        <dbReference type="ARBA" id="ARBA00023242"/>
    </source>
</evidence>
<feature type="compositionally biased region" description="Basic and acidic residues" evidence="5">
    <location>
        <begin position="64"/>
        <end position="84"/>
    </location>
</feature>
<dbReference type="InterPro" id="IPR009057">
    <property type="entry name" value="Homeodomain-like_sf"/>
</dbReference>
<evidence type="ECO:0000313" key="7">
    <source>
        <dbReference type="EMBL" id="KAG7301656.1"/>
    </source>
</evidence>
<dbReference type="SUPFAM" id="SSF46689">
    <property type="entry name" value="Homeodomain-like"/>
    <property type="match status" value="1"/>
</dbReference>
<feature type="region of interest" description="Disordered" evidence="5">
    <location>
        <begin position="39"/>
        <end position="84"/>
    </location>
</feature>
<comment type="subcellular location">
    <subcellularLocation>
        <location evidence="1">Nucleus</location>
    </subcellularLocation>
</comment>
<evidence type="ECO:0000256" key="5">
    <source>
        <dbReference type="SAM" id="MobiDB-lite"/>
    </source>
</evidence>
<feature type="region of interest" description="Disordered" evidence="5">
    <location>
        <begin position="327"/>
        <end position="406"/>
    </location>
</feature>
<dbReference type="InterPro" id="IPR001005">
    <property type="entry name" value="SANT/Myb"/>
</dbReference>
<evidence type="ECO:0000256" key="1">
    <source>
        <dbReference type="ARBA" id="ARBA00004123"/>
    </source>
</evidence>
<keyword evidence="8" id="KW-1185">Reference proteome</keyword>